<dbReference type="InterPro" id="IPR001387">
    <property type="entry name" value="Cro/C1-type_HTH"/>
</dbReference>
<keyword evidence="3" id="KW-0238">DNA-binding</keyword>
<protein>
    <recommendedName>
        <fullName evidence="5">HTH cro/C1-type domain-containing protein</fullName>
    </recommendedName>
</protein>
<evidence type="ECO:0000256" key="3">
    <source>
        <dbReference type="ARBA" id="ARBA00023125"/>
    </source>
</evidence>
<dbReference type="AlphaFoldDB" id="A0A1I0T0E4"/>
<dbReference type="Pfam" id="PF01381">
    <property type="entry name" value="HTH_3"/>
    <property type="match status" value="1"/>
</dbReference>
<dbReference type="GO" id="GO:0005829">
    <property type="term" value="C:cytosol"/>
    <property type="evidence" value="ECO:0007669"/>
    <property type="project" value="TreeGrafter"/>
</dbReference>
<dbReference type="OrthoDB" id="9810578at2"/>
<dbReference type="PIRSF" id="PIRSF019251">
    <property type="entry name" value="Rv0465c"/>
    <property type="match status" value="1"/>
</dbReference>
<evidence type="ECO:0000313" key="7">
    <source>
        <dbReference type="Proteomes" id="UP000182054"/>
    </source>
</evidence>
<gene>
    <name evidence="6" type="ORF">SAMN05444374_103217</name>
</gene>
<evidence type="ECO:0000313" key="6">
    <source>
        <dbReference type="EMBL" id="SFA45093.1"/>
    </source>
</evidence>
<keyword evidence="2" id="KW-0805">Transcription regulation</keyword>
<evidence type="ECO:0000259" key="5">
    <source>
        <dbReference type="PROSITE" id="PS50943"/>
    </source>
</evidence>
<dbReference type="PANTHER" id="PTHR46797:SF23">
    <property type="entry name" value="HTH-TYPE TRANSCRIPTIONAL REGULATOR SUTR"/>
    <property type="match status" value="1"/>
</dbReference>
<dbReference type="SMART" id="SM00530">
    <property type="entry name" value="HTH_XRE"/>
    <property type="match status" value="1"/>
</dbReference>
<dbReference type="InterPro" id="IPR050807">
    <property type="entry name" value="TransReg_Diox_bact_type"/>
</dbReference>
<evidence type="ECO:0000256" key="2">
    <source>
        <dbReference type="ARBA" id="ARBA00023015"/>
    </source>
</evidence>
<reference evidence="6 7" key="1">
    <citation type="submission" date="2016-10" db="EMBL/GenBank/DDBJ databases">
        <authorList>
            <person name="de Groot N.N."/>
        </authorList>
    </citation>
    <scope>NUCLEOTIDE SEQUENCE [LARGE SCALE GENOMIC DNA]</scope>
    <source>
        <strain evidence="6 7">DSM 44908</strain>
    </source>
</reference>
<dbReference type="CDD" id="cd00093">
    <property type="entry name" value="HTH_XRE"/>
    <property type="match status" value="1"/>
</dbReference>
<accession>A0A1I0T0E4</accession>
<dbReference type="InterPro" id="IPR026281">
    <property type="entry name" value="HTH_RamB"/>
</dbReference>
<evidence type="ECO:0000256" key="1">
    <source>
        <dbReference type="ARBA" id="ARBA00007227"/>
    </source>
</evidence>
<keyword evidence="4" id="KW-0804">Transcription</keyword>
<dbReference type="GO" id="GO:0003700">
    <property type="term" value="F:DNA-binding transcription factor activity"/>
    <property type="evidence" value="ECO:0007669"/>
    <property type="project" value="TreeGrafter"/>
</dbReference>
<name>A0A1I0T0E4_9NOCA</name>
<sequence>MQKIYGGPRLRRLREERGLTQLQLARTLDLSASYVNQIENGQRPLTVPVLLKLNATFDLDAQFFAAEDDARLAADLQEVLTAVGSAPPNPTVVEECVARMPDIGTALVAVHRRLRAATEQLEQYSVHLAAPPGSGAGPVVPMPFEEVRDFFYDKHNHVPELDSAAEQLFVDHALQPGSLDIQLAALLASEHGIAVRLRTDPPERPGPKRVFDAPNRTLTLARHLSSGQRAFQIATQLAFLTQREEIDRQVAAASGLSTDARELAKIGLANYFAGALVLPYNRFLDAAEHLNYDIEMLALQFEVGFETVCHRLSTLQRPTRRGVPFFFVRTDRAGNISKRQSATAFHFSRVGGSCPLWVVHDAFGTPGRILTQVAQMPDGRTYLWIARTTDDGPRPYGAPHRSFAVGLGCDITHASRLIYSQGIRLDEQISPVPIGAGCKVCERRDCEQRAFPQIGRPVRVDIDFSSRLPYPPDRPVG</sequence>
<evidence type="ECO:0000256" key="4">
    <source>
        <dbReference type="ARBA" id="ARBA00023163"/>
    </source>
</evidence>
<dbReference type="EMBL" id="FOJN01000003">
    <property type="protein sequence ID" value="SFA45093.1"/>
    <property type="molecule type" value="Genomic_DNA"/>
</dbReference>
<feature type="domain" description="HTH cro/C1-type" evidence="5">
    <location>
        <begin position="10"/>
        <end position="64"/>
    </location>
</feature>
<comment type="similarity">
    <text evidence="1">Belongs to the short-chain fatty acyl-CoA assimilation regulator (ScfR) family.</text>
</comment>
<organism evidence="6 7">
    <name type="scientific">Rhodococcoides kroppenstedtii</name>
    <dbReference type="NCBI Taxonomy" id="293050"/>
    <lineage>
        <taxon>Bacteria</taxon>
        <taxon>Bacillati</taxon>
        <taxon>Actinomycetota</taxon>
        <taxon>Actinomycetes</taxon>
        <taxon>Mycobacteriales</taxon>
        <taxon>Nocardiaceae</taxon>
        <taxon>Rhodococcoides</taxon>
    </lineage>
</organism>
<dbReference type="RefSeq" id="WP_074921986.1">
    <property type="nucleotide sequence ID" value="NZ_FOJN01000003.1"/>
</dbReference>
<dbReference type="InterPro" id="IPR010359">
    <property type="entry name" value="IrrE_HExxH"/>
</dbReference>
<dbReference type="PROSITE" id="PS50943">
    <property type="entry name" value="HTH_CROC1"/>
    <property type="match status" value="1"/>
</dbReference>
<dbReference type="Proteomes" id="UP000182054">
    <property type="component" value="Unassembled WGS sequence"/>
</dbReference>
<dbReference type="InterPro" id="IPR010982">
    <property type="entry name" value="Lambda_DNA-bd_dom_sf"/>
</dbReference>
<dbReference type="Pfam" id="PF09856">
    <property type="entry name" value="ScfRs"/>
    <property type="match status" value="1"/>
</dbReference>
<dbReference type="GeneID" id="85485067"/>
<dbReference type="PANTHER" id="PTHR46797">
    <property type="entry name" value="HTH-TYPE TRANSCRIPTIONAL REGULATOR"/>
    <property type="match status" value="1"/>
</dbReference>
<dbReference type="GO" id="GO:0003677">
    <property type="term" value="F:DNA binding"/>
    <property type="evidence" value="ECO:0007669"/>
    <property type="project" value="UniProtKB-KW"/>
</dbReference>
<dbReference type="SUPFAM" id="SSF47413">
    <property type="entry name" value="lambda repressor-like DNA-binding domains"/>
    <property type="match status" value="1"/>
</dbReference>
<proteinExistence type="inferred from homology"/>
<dbReference type="Pfam" id="PF06114">
    <property type="entry name" value="Peptidase_M78"/>
    <property type="match status" value="1"/>
</dbReference>
<dbReference type="Gene3D" id="1.10.260.40">
    <property type="entry name" value="lambda repressor-like DNA-binding domains"/>
    <property type="match status" value="1"/>
</dbReference>
<dbReference type="InterPro" id="IPR018653">
    <property type="entry name" value="ScfR_C"/>
</dbReference>